<gene>
    <name evidence="3" type="ORF">GCM10022252_61590</name>
</gene>
<dbReference type="InterPro" id="IPR002347">
    <property type="entry name" value="SDR_fam"/>
</dbReference>
<dbReference type="SUPFAM" id="SSF51735">
    <property type="entry name" value="NAD(P)-binding Rossmann-fold domains"/>
    <property type="match status" value="1"/>
</dbReference>
<dbReference type="PRINTS" id="PR00080">
    <property type="entry name" value="SDRFAMILY"/>
</dbReference>
<sequence length="265" mass="27505">MDLGLASKVVLITGGSGSIGGHLAGAFAAEGAKVAITYHRNKDGALQVAEDVIRQGGEAITVQYDLTDPASIRAAFDTVTTKWGGVDVLVVNASAIPGTKVDPVAFEDISVEEWQSSLRADVEGSFHTVQAALPGMKERGWGRIVFISANIVQRGGAGDEAFVASKMAMHGLSRTLATELAPEGILVNVVAPGPTVTKGFLARVPDEYKQELDGKSAEQIKRFLNRGKPAGHISSPQDVAGIVLYFASATNGNVTGSVVHVAGGN</sequence>
<reference evidence="4" key="1">
    <citation type="journal article" date="2019" name="Int. J. Syst. Evol. Microbiol.">
        <title>The Global Catalogue of Microorganisms (GCM) 10K type strain sequencing project: providing services to taxonomists for standard genome sequencing and annotation.</title>
        <authorList>
            <consortium name="The Broad Institute Genomics Platform"/>
            <consortium name="The Broad Institute Genome Sequencing Center for Infectious Disease"/>
            <person name="Wu L."/>
            <person name="Ma J."/>
        </authorList>
    </citation>
    <scope>NUCLEOTIDE SEQUENCE [LARGE SCALE GENOMIC DNA]</scope>
    <source>
        <strain evidence="4">JCM 17388</strain>
    </source>
</reference>
<dbReference type="Pfam" id="PF00106">
    <property type="entry name" value="adh_short"/>
    <property type="match status" value="1"/>
</dbReference>
<comment type="similarity">
    <text evidence="1 2">Belongs to the short-chain dehydrogenases/reductases (SDR) family.</text>
</comment>
<dbReference type="Gene3D" id="3.40.50.720">
    <property type="entry name" value="NAD(P)-binding Rossmann-like Domain"/>
    <property type="match status" value="1"/>
</dbReference>
<dbReference type="PANTHER" id="PTHR42879:SF2">
    <property type="entry name" value="3-OXOACYL-[ACYL-CARRIER-PROTEIN] REDUCTASE FABG"/>
    <property type="match status" value="1"/>
</dbReference>
<dbReference type="RefSeq" id="WP_344921639.1">
    <property type="nucleotide sequence ID" value="NZ_BAABAQ010000013.1"/>
</dbReference>
<accession>A0ABP8BCP6</accession>
<name>A0ABP8BCP6_9ACTN</name>
<dbReference type="InterPro" id="IPR050259">
    <property type="entry name" value="SDR"/>
</dbReference>
<dbReference type="Proteomes" id="UP001501251">
    <property type="component" value="Unassembled WGS sequence"/>
</dbReference>
<dbReference type="PRINTS" id="PR00081">
    <property type="entry name" value="GDHRDH"/>
</dbReference>
<dbReference type="InterPro" id="IPR036291">
    <property type="entry name" value="NAD(P)-bd_dom_sf"/>
</dbReference>
<organism evidence="3 4">
    <name type="scientific">Streptosporangium oxazolinicum</name>
    <dbReference type="NCBI Taxonomy" id="909287"/>
    <lineage>
        <taxon>Bacteria</taxon>
        <taxon>Bacillati</taxon>
        <taxon>Actinomycetota</taxon>
        <taxon>Actinomycetes</taxon>
        <taxon>Streptosporangiales</taxon>
        <taxon>Streptosporangiaceae</taxon>
        <taxon>Streptosporangium</taxon>
    </lineage>
</organism>
<evidence type="ECO:0000313" key="4">
    <source>
        <dbReference type="Proteomes" id="UP001501251"/>
    </source>
</evidence>
<evidence type="ECO:0000313" key="3">
    <source>
        <dbReference type="EMBL" id="GAA4203650.1"/>
    </source>
</evidence>
<evidence type="ECO:0000256" key="1">
    <source>
        <dbReference type="ARBA" id="ARBA00006484"/>
    </source>
</evidence>
<evidence type="ECO:0000256" key="2">
    <source>
        <dbReference type="RuleBase" id="RU000363"/>
    </source>
</evidence>
<dbReference type="PANTHER" id="PTHR42879">
    <property type="entry name" value="3-OXOACYL-(ACYL-CARRIER-PROTEIN) REDUCTASE"/>
    <property type="match status" value="1"/>
</dbReference>
<comment type="caution">
    <text evidence="3">The sequence shown here is derived from an EMBL/GenBank/DDBJ whole genome shotgun (WGS) entry which is preliminary data.</text>
</comment>
<dbReference type="CDD" id="cd05233">
    <property type="entry name" value="SDR_c"/>
    <property type="match status" value="1"/>
</dbReference>
<protein>
    <submittedName>
        <fullName evidence="3">3-hydroxybutyrate dehydrogenase</fullName>
    </submittedName>
</protein>
<proteinExistence type="inferred from homology"/>
<dbReference type="EMBL" id="BAABAQ010000013">
    <property type="protein sequence ID" value="GAA4203650.1"/>
    <property type="molecule type" value="Genomic_DNA"/>
</dbReference>
<keyword evidence="4" id="KW-1185">Reference proteome</keyword>